<keyword evidence="1" id="KW-0863">Zinc-finger</keyword>
<dbReference type="GeneID" id="106471259"/>
<proteinExistence type="predicted"/>
<sequence>MTKYKTRVTNSVNMAITRKSLLQFRRNQKIKSSYHRKSFRCNGCQKSFLDQAKLIRHKKLTLVSVPDRCGRCELKLSSNSNEDNLYISPVMSPFLRRHAIVTRNVSPKREQVFSGYPEDGIKSNDENEGEVAETCQELEETGHKNVFHLTLRNNWSKLVTDKISALVFSLALKGHHQCPKFVGFHF</sequence>
<dbReference type="Gene3D" id="3.30.160.60">
    <property type="entry name" value="Classic Zinc Finger"/>
    <property type="match status" value="1"/>
</dbReference>
<evidence type="ECO:0000256" key="1">
    <source>
        <dbReference type="PROSITE-ProRule" id="PRU00042"/>
    </source>
</evidence>
<accession>A0ABM1BRK9</accession>
<feature type="domain" description="C2H2-type" evidence="2">
    <location>
        <begin position="39"/>
        <end position="66"/>
    </location>
</feature>
<reference evidence="4" key="1">
    <citation type="submission" date="2025-08" db="UniProtKB">
        <authorList>
            <consortium name="RefSeq"/>
        </authorList>
    </citation>
    <scope>IDENTIFICATION</scope>
    <source>
        <tissue evidence="4">Muscle</tissue>
    </source>
</reference>
<organism evidence="3 4">
    <name type="scientific">Limulus polyphemus</name>
    <name type="common">Atlantic horseshoe crab</name>
    <dbReference type="NCBI Taxonomy" id="6850"/>
    <lineage>
        <taxon>Eukaryota</taxon>
        <taxon>Metazoa</taxon>
        <taxon>Ecdysozoa</taxon>
        <taxon>Arthropoda</taxon>
        <taxon>Chelicerata</taxon>
        <taxon>Merostomata</taxon>
        <taxon>Xiphosura</taxon>
        <taxon>Limulidae</taxon>
        <taxon>Limulus</taxon>
    </lineage>
</organism>
<dbReference type="PROSITE" id="PS50157">
    <property type="entry name" value="ZINC_FINGER_C2H2_2"/>
    <property type="match status" value="1"/>
</dbReference>
<protein>
    <submittedName>
        <fullName evidence="4">Uncharacterized protein LOC106471259</fullName>
    </submittedName>
</protein>
<evidence type="ECO:0000313" key="4">
    <source>
        <dbReference type="RefSeq" id="XP_013787303.1"/>
    </source>
</evidence>
<name>A0ABM1BRK9_LIMPO</name>
<dbReference type="InterPro" id="IPR036236">
    <property type="entry name" value="Znf_C2H2_sf"/>
</dbReference>
<dbReference type="Proteomes" id="UP000694941">
    <property type="component" value="Unplaced"/>
</dbReference>
<gene>
    <name evidence="4" type="primary">LOC106471259</name>
</gene>
<keyword evidence="1" id="KW-0862">Zinc</keyword>
<keyword evidence="1" id="KW-0479">Metal-binding</keyword>
<evidence type="ECO:0000259" key="2">
    <source>
        <dbReference type="PROSITE" id="PS50157"/>
    </source>
</evidence>
<dbReference type="InterPro" id="IPR013087">
    <property type="entry name" value="Znf_C2H2_type"/>
</dbReference>
<dbReference type="RefSeq" id="XP_013787303.1">
    <property type="nucleotide sequence ID" value="XM_013931849.2"/>
</dbReference>
<evidence type="ECO:0000313" key="3">
    <source>
        <dbReference type="Proteomes" id="UP000694941"/>
    </source>
</evidence>
<dbReference type="SUPFAM" id="SSF57667">
    <property type="entry name" value="beta-beta-alpha zinc fingers"/>
    <property type="match status" value="1"/>
</dbReference>
<keyword evidence="3" id="KW-1185">Reference proteome</keyword>